<evidence type="ECO:0000259" key="1">
    <source>
        <dbReference type="Pfam" id="PF18029"/>
    </source>
</evidence>
<keyword evidence="3" id="KW-1185">Reference proteome</keyword>
<dbReference type="Proteomes" id="UP000037020">
    <property type="component" value="Unassembled WGS sequence"/>
</dbReference>
<dbReference type="Pfam" id="PF18029">
    <property type="entry name" value="Glyoxalase_6"/>
    <property type="match status" value="1"/>
</dbReference>
<dbReference type="EMBL" id="LGUT01004285">
    <property type="protein sequence ID" value="KOG55311.1"/>
    <property type="molecule type" value="Genomic_DNA"/>
</dbReference>
<name>A0ABR5ISS3_9ACTN</name>
<organism evidence="2 3">
    <name type="scientific">Streptomyces varsoviensis</name>
    <dbReference type="NCBI Taxonomy" id="67373"/>
    <lineage>
        <taxon>Bacteria</taxon>
        <taxon>Bacillati</taxon>
        <taxon>Actinomycetota</taxon>
        <taxon>Actinomycetes</taxon>
        <taxon>Kitasatosporales</taxon>
        <taxon>Streptomycetaceae</taxon>
        <taxon>Streptomyces</taxon>
    </lineage>
</organism>
<proteinExistence type="predicted"/>
<dbReference type="SUPFAM" id="SSF54593">
    <property type="entry name" value="Glyoxalase/Bleomycin resistance protein/Dihydroxybiphenyl dioxygenase"/>
    <property type="match status" value="1"/>
</dbReference>
<protein>
    <recommendedName>
        <fullName evidence="1">Glyoxalase-like domain-containing protein</fullName>
    </recommendedName>
</protein>
<feature type="domain" description="Glyoxalase-like" evidence="1">
    <location>
        <begin position="10"/>
        <end position="153"/>
    </location>
</feature>
<evidence type="ECO:0000313" key="2">
    <source>
        <dbReference type="EMBL" id="KOG55311.1"/>
    </source>
</evidence>
<evidence type="ECO:0000313" key="3">
    <source>
        <dbReference type="Proteomes" id="UP000037020"/>
    </source>
</evidence>
<dbReference type="InterPro" id="IPR029068">
    <property type="entry name" value="Glyas_Bleomycin-R_OHBP_Dase"/>
</dbReference>
<sequence>MTATPLHWKLVIDAHGPHAQADFWAAALGYEVEDHSVLITELLDLGAVPPGIVTDHHGRRAWRDAAAVRHPDDPYDAKSGVGAGRRILFNRVPPEEAKTGKNRLHIDLHSPAGELQTEVRRHQALGAEVQRHVREPSGEWVIMTDPEGNEYCVH</sequence>
<gene>
    <name evidence="2" type="ORF">ADK38_43705</name>
</gene>
<dbReference type="Gene3D" id="3.10.180.10">
    <property type="entry name" value="2,3-Dihydroxybiphenyl 1,2-Dioxygenase, domain 1"/>
    <property type="match status" value="1"/>
</dbReference>
<dbReference type="PANTHER" id="PTHR35908:SF1">
    <property type="entry name" value="CONSERVED PROTEIN"/>
    <property type="match status" value="1"/>
</dbReference>
<dbReference type="PANTHER" id="PTHR35908">
    <property type="entry name" value="HYPOTHETICAL FUSION PROTEIN"/>
    <property type="match status" value="1"/>
</dbReference>
<dbReference type="RefSeq" id="WP_030885404.1">
    <property type="nucleotide sequence ID" value="NZ_JBIRHZ010000014.1"/>
</dbReference>
<dbReference type="InterPro" id="IPR041581">
    <property type="entry name" value="Glyoxalase_6"/>
</dbReference>
<reference evidence="2 3" key="1">
    <citation type="submission" date="2015-07" db="EMBL/GenBank/DDBJ databases">
        <authorList>
            <person name="Ju K.-S."/>
            <person name="Doroghazi J.R."/>
            <person name="Metcalf W.W."/>
        </authorList>
    </citation>
    <scope>NUCLEOTIDE SEQUENCE [LARGE SCALE GENOMIC DNA]</scope>
    <source>
        <strain evidence="2 3">NRRL B-3589</strain>
    </source>
</reference>
<accession>A0ABR5ISS3</accession>
<comment type="caution">
    <text evidence="2">The sequence shown here is derived from an EMBL/GenBank/DDBJ whole genome shotgun (WGS) entry which is preliminary data.</text>
</comment>